<dbReference type="InterPro" id="IPR052055">
    <property type="entry name" value="Hepadnavirus_pol/RT"/>
</dbReference>
<dbReference type="EMBL" id="CAXAMN010028175">
    <property type="protein sequence ID" value="CAK9115542.1"/>
    <property type="molecule type" value="Genomic_DNA"/>
</dbReference>
<evidence type="ECO:0008006" key="3">
    <source>
        <dbReference type="Google" id="ProtNLM"/>
    </source>
</evidence>
<accession>A0ABP0ST15</accession>
<dbReference type="PANTHER" id="PTHR33050">
    <property type="entry name" value="REVERSE TRANSCRIPTASE DOMAIN-CONTAINING PROTEIN"/>
    <property type="match status" value="1"/>
</dbReference>
<name>A0ABP0ST15_9DINO</name>
<evidence type="ECO:0000313" key="1">
    <source>
        <dbReference type="EMBL" id="CAK9115542.1"/>
    </source>
</evidence>
<sequence>MALSLLPTPTELAGLGDLAAIRLWTGLGEDVWDAASRDLGGIPNVRMFAFVPADTFRDMLARVRIPVRASGSGAPPAPRECSAIELVQLAVMWRVARQAYGLPDWDILSPTPPAHVTAAAGTTTAGEEKNSLDSSFAGTEDEFGAVDVHDNDVNSDRDDFSPDEQWKETRLRKFVFGEFFAGMGGFSTAVLDICETHVKLGSLERLDAYDQSWDILNDEDYVKAKELCNTELDHGHFAPPCRTLTEARRTDKHGFVPILRSASKPEGWGDEQTKEANEIVARTVVLCLMLHSRGKTFSVENPFGSFLWLLKVMQKLMRLAGAELVMLHQCCYGASTPKPTGILTTSPWMKTVRKLCFEVRPHHHLKEGLVGKVWSYLEDKVVWRSSLAAEYPCGLCVAWAKALKRWLCSAEGLEWMKAHSMALRGRWLNQLVRGDSVPEKDVATRAVQSQREVREEENSRAIGGLRDARKAVQKSSSLRQTGRRIRRALEKVRNESDLEAWERSVTNGISETLVSSFQEELAKEFRVQIEQSAGFKVSLWRALLRNANDCEAGILPCWMESGFPLGIEEEIKPSGVFPLTTEDSAAVEASRLEGKWMDDQDGLHRNYTSFEDAGVKAQNILEEMVAIGRAQKLASWQEVQSRFGCKARLTKLACIIKAKPDGSEKVRLVVDSRRSGVNGLTKLHERVVLPRATDIGKTWKRLQDETGGWKEAELFSADFANAFNMLQLCQSERPYVIVKGHETPHEPAAFFCFSAVMFGLAPGPLLWGRVAAAAMRLAQAAITHCEAEVSTFVDDPLVVAFGSSQRERTWLFACYSLVWRALGLEMSWNKAQRGLMVDWIGFSFSLQSAGQERRLSVQLMKAKQAKLVQVLNDLLQCKGVLPLKSLQLAVGILGWVTSALPLARPFVAMIWAAILQQRKPVYSSTRVRKGLIFCRQVEHALTWLKALVSACTPDGSTMQKVYRWHPTPWTILIQCDACPTGMGGFVAIAGKIEAFWYDSVTCTDEELLGCKRGDPSHQSELELLTVLVSVKAFQAFVMSPAGPANVLLRVDNTATLAAALDLRGKSPIMAQLAAELAMELEHLGVPFIWGQHVPGVMNDIADRLSRMNTEQRLPLELARAKQVLVPIRDRSYYRSWPPVFQNMSCALRRGPVVMFVHLTCETRTCLADGWV</sequence>
<protein>
    <recommendedName>
        <fullName evidence="3">Reverse transcriptase domain-containing protein</fullName>
    </recommendedName>
</protein>
<dbReference type="SUPFAM" id="SSF56672">
    <property type="entry name" value="DNA/RNA polymerases"/>
    <property type="match status" value="1"/>
</dbReference>
<organism evidence="1 2">
    <name type="scientific">Durusdinium trenchii</name>
    <dbReference type="NCBI Taxonomy" id="1381693"/>
    <lineage>
        <taxon>Eukaryota</taxon>
        <taxon>Sar</taxon>
        <taxon>Alveolata</taxon>
        <taxon>Dinophyceae</taxon>
        <taxon>Suessiales</taxon>
        <taxon>Symbiodiniaceae</taxon>
        <taxon>Durusdinium</taxon>
    </lineage>
</organism>
<reference evidence="1 2" key="1">
    <citation type="submission" date="2024-02" db="EMBL/GenBank/DDBJ databases">
        <authorList>
            <person name="Chen Y."/>
            <person name="Shah S."/>
            <person name="Dougan E. K."/>
            <person name="Thang M."/>
            <person name="Chan C."/>
        </authorList>
    </citation>
    <scope>NUCLEOTIDE SEQUENCE [LARGE SCALE GENOMIC DNA]</scope>
</reference>
<gene>
    <name evidence="1" type="ORF">CCMP2556_LOCUS53391</name>
</gene>
<evidence type="ECO:0000313" key="2">
    <source>
        <dbReference type="Proteomes" id="UP001642484"/>
    </source>
</evidence>
<dbReference type="Proteomes" id="UP001642484">
    <property type="component" value="Unassembled WGS sequence"/>
</dbReference>
<dbReference type="InterPro" id="IPR043502">
    <property type="entry name" value="DNA/RNA_pol_sf"/>
</dbReference>
<proteinExistence type="predicted"/>
<keyword evidence="2" id="KW-1185">Reference proteome</keyword>
<comment type="caution">
    <text evidence="1">The sequence shown here is derived from an EMBL/GenBank/DDBJ whole genome shotgun (WGS) entry which is preliminary data.</text>
</comment>
<dbReference type="PANTHER" id="PTHR33050:SF7">
    <property type="entry name" value="RIBONUCLEASE H"/>
    <property type="match status" value="1"/>
</dbReference>